<evidence type="ECO:0000313" key="1">
    <source>
        <dbReference type="EMBL" id="MBC5659584.1"/>
    </source>
</evidence>
<dbReference type="AlphaFoldDB" id="A0A923LBQ6"/>
<dbReference type="InterPro" id="IPR016195">
    <property type="entry name" value="Pol/histidinol_Pase-like"/>
</dbReference>
<keyword evidence="2" id="KW-1185">Reference proteome</keyword>
<dbReference type="EMBL" id="JACOOR010000004">
    <property type="protein sequence ID" value="MBC5659584.1"/>
    <property type="molecule type" value="Genomic_DNA"/>
</dbReference>
<evidence type="ECO:0000313" key="2">
    <source>
        <dbReference type="Proteomes" id="UP000649345"/>
    </source>
</evidence>
<gene>
    <name evidence="1" type="ORF">H8S44_07365</name>
</gene>
<reference evidence="1" key="1">
    <citation type="submission" date="2020-08" db="EMBL/GenBank/DDBJ databases">
        <title>Genome public.</title>
        <authorList>
            <person name="Liu C."/>
            <person name="Sun Q."/>
        </authorList>
    </citation>
    <scope>NUCLEOTIDE SEQUENCE</scope>
    <source>
        <strain evidence="1">NSJ-68</strain>
    </source>
</reference>
<organism evidence="1 2">
    <name type="scientific">Anaerosacchariphilus hominis</name>
    <dbReference type="NCBI Taxonomy" id="2763017"/>
    <lineage>
        <taxon>Bacteria</taxon>
        <taxon>Bacillati</taxon>
        <taxon>Bacillota</taxon>
        <taxon>Clostridia</taxon>
        <taxon>Lachnospirales</taxon>
        <taxon>Lachnospiraceae</taxon>
        <taxon>Anaerosacchariphilus</taxon>
    </lineage>
</organism>
<dbReference type="RefSeq" id="WP_186871904.1">
    <property type="nucleotide sequence ID" value="NZ_JACOOR010000004.1"/>
</dbReference>
<dbReference type="Gene3D" id="1.10.150.650">
    <property type="match status" value="1"/>
</dbReference>
<protein>
    <submittedName>
        <fullName evidence="1">PHP domain-containing protein</fullName>
    </submittedName>
</protein>
<comment type="caution">
    <text evidence="1">The sequence shown here is derived from an EMBL/GenBank/DDBJ whole genome shotgun (WGS) entry which is preliminary data.</text>
</comment>
<name>A0A923LBQ6_9FIRM</name>
<proteinExistence type="predicted"/>
<sequence length="392" mass="43855">MDKFVERQEVLKLLNAPTPEERLANLAILLGSEKEKPEVKPQFANNHIHTIYSFSPYSPTAAVYCARDEGLQTAGIMDHDSIAGAEEFRKAGKIAGIGTTCGMECRVDLSATKMAGRKLNNPDQAGICYMAIHSIPATGFRRLDEVFAPLREKRNLRNRKMVANINELMKPYGIAIDFDRDVVPISQFTKGGSITERHLLCALSQKILCKAPKGGCADFVEKELGITLNDTARVRLSDPENPHLIYDLLGVMKAELVSKIYVPATDECMPFAELVKLADEVGAILCYPYLGDVTNSVTGDKKAAKFEDDFLDELFEMLKEEGVHGVTYMPARNTEEQIDRLQKLCRDYGMTEISGEDVNSSRQSMICKQLEEPRFKHLVDATWKLIEREKVD</sequence>
<accession>A0A923LBQ6</accession>
<dbReference type="SUPFAM" id="SSF89550">
    <property type="entry name" value="PHP domain-like"/>
    <property type="match status" value="1"/>
</dbReference>
<dbReference type="Gene3D" id="3.20.20.140">
    <property type="entry name" value="Metal-dependent hydrolases"/>
    <property type="match status" value="2"/>
</dbReference>
<dbReference type="Proteomes" id="UP000649345">
    <property type="component" value="Unassembled WGS sequence"/>
</dbReference>